<comment type="caution">
    <text evidence="9">The sequence shown here is derived from an EMBL/GenBank/DDBJ whole genome shotgun (WGS) entry which is preliminary data.</text>
</comment>
<dbReference type="InterPro" id="IPR017441">
    <property type="entry name" value="Protein_kinase_ATP_BS"/>
</dbReference>
<evidence type="ECO:0000256" key="7">
    <source>
        <dbReference type="SAM" id="MobiDB-lite"/>
    </source>
</evidence>
<protein>
    <submittedName>
        <fullName evidence="9">Kinase-like domain-containing protein</fullName>
    </submittedName>
</protein>
<evidence type="ECO:0000256" key="2">
    <source>
        <dbReference type="ARBA" id="ARBA00022741"/>
    </source>
</evidence>
<feature type="region of interest" description="Disordered" evidence="7">
    <location>
        <begin position="147"/>
        <end position="166"/>
    </location>
</feature>
<keyword evidence="2 6" id="KW-0547">Nucleotide-binding</keyword>
<keyword evidence="3 9" id="KW-0418">Kinase</keyword>
<dbReference type="InterPro" id="IPR050915">
    <property type="entry name" value="MAP_kinase_kinase"/>
</dbReference>
<dbReference type="RefSeq" id="XP_060281959.1">
    <property type="nucleotide sequence ID" value="XM_060422071.1"/>
</dbReference>
<dbReference type="InterPro" id="IPR008271">
    <property type="entry name" value="Ser/Thr_kinase_AS"/>
</dbReference>
<dbReference type="PROSITE" id="PS00108">
    <property type="entry name" value="PROTEIN_KINASE_ST"/>
    <property type="match status" value="1"/>
</dbReference>
<sequence length="521" mass="55828">MQATTTSSDAAPSGYTPLAGPISSAPSPVPLLRPAIPGARPGGRAPRLGLAIPPSPNVKPVGNPAGQPSRPPLPILHLATPMGSTVAPHEQPAGRPSTQGHSASGGSESSAAHSRSGSFGPLDGRASNPTSAGSQYSALSFASQYGIGSTRPQGTPDPVSAVGSLYSNASEGGGGVGMEREGSLHGLEAFDKLTLEKARTQDVEELDDEGWRISSMEGRITELGSLGEGAGGAVTRCKLKGGNTVFALKVITTNPDPDVKKQIVRELGFNKECASEHICRYYGAFVDPATATISIAMEFCEGGSLDSIYKEVKRLGGRTGEKVLGKIAEGVLRGLTYLHSKKIIHRDIKPSNILLCRNGEVKLCDFGVSGDFGTKGEANTFIGTSYYMAPERITGQSYTITSDVWSTGVTLLEVAQHRFPFPADGTEMQPRAGLIDLLTYIVRQPIPKLKDEPEANILWSDNFKYFIECCLEKEPNRRASPWRMLEHPWMMDMKSKRVNMGRYLSQVWGWEEQEVQQEPSA</sequence>
<gene>
    <name evidence="9" type="ORF">QBC33DRAFT_134095</name>
</gene>
<proteinExistence type="inferred from homology"/>
<dbReference type="InterPro" id="IPR011009">
    <property type="entry name" value="Kinase-like_dom_sf"/>
</dbReference>
<evidence type="ECO:0000313" key="10">
    <source>
        <dbReference type="Proteomes" id="UP001244011"/>
    </source>
</evidence>
<feature type="region of interest" description="Disordered" evidence="7">
    <location>
        <begin position="1"/>
        <end position="134"/>
    </location>
</feature>
<dbReference type="PROSITE" id="PS50011">
    <property type="entry name" value="PROTEIN_KINASE_DOM"/>
    <property type="match status" value="1"/>
</dbReference>
<evidence type="ECO:0000259" key="8">
    <source>
        <dbReference type="PROSITE" id="PS50011"/>
    </source>
</evidence>
<evidence type="ECO:0000256" key="5">
    <source>
        <dbReference type="ARBA" id="ARBA00038035"/>
    </source>
</evidence>
<dbReference type="PANTHER" id="PTHR47448">
    <property type="entry name" value="DUAL SPECIFICITY MITOGEN-ACTIVATED PROTEIN KINASE KINASE DSOR1-LIKE PROTEIN"/>
    <property type="match status" value="1"/>
</dbReference>
<dbReference type="InterPro" id="IPR000719">
    <property type="entry name" value="Prot_kinase_dom"/>
</dbReference>
<dbReference type="CDD" id="cd06621">
    <property type="entry name" value="PKc_Pek1_like"/>
    <property type="match status" value="1"/>
</dbReference>
<keyword evidence="4 6" id="KW-0067">ATP-binding</keyword>
<dbReference type="FunFam" id="1.10.510.10:FF:000263">
    <property type="entry name" value="MAP kinase skh1/pek1"/>
    <property type="match status" value="1"/>
</dbReference>
<feature type="domain" description="Protein kinase" evidence="8">
    <location>
        <begin position="220"/>
        <end position="490"/>
    </location>
</feature>
<dbReference type="GO" id="GO:0005524">
    <property type="term" value="F:ATP binding"/>
    <property type="evidence" value="ECO:0007669"/>
    <property type="project" value="UniProtKB-UniRule"/>
</dbReference>
<dbReference type="Proteomes" id="UP001244011">
    <property type="component" value="Unassembled WGS sequence"/>
</dbReference>
<organism evidence="9 10">
    <name type="scientific">Phialemonium atrogriseum</name>
    <dbReference type="NCBI Taxonomy" id="1093897"/>
    <lineage>
        <taxon>Eukaryota</taxon>
        <taxon>Fungi</taxon>
        <taxon>Dikarya</taxon>
        <taxon>Ascomycota</taxon>
        <taxon>Pezizomycotina</taxon>
        <taxon>Sordariomycetes</taxon>
        <taxon>Sordariomycetidae</taxon>
        <taxon>Cephalothecales</taxon>
        <taxon>Cephalothecaceae</taxon>
        <taxon>Phialemonium</taxon>
    </lineage>
</organism>
<comment type="similarity">
    <text evidence="5">Belongs to the protein kinase superfamily. STE Ser/Thr protein kinase family. MAP kinase kinase subfamily.</text>
</comment>
<keyword evidence="1" id="KW-0808">Transferase</keyword>
<evidence type="ECO:0000313" key="9">
    <source>
        <dbReference type="EMBL" id="KAK1765746.1"/>
    </source>
</evidence>
<feature type="binding site" evidence="6">
    <location>
        <position position="249"/>
    </location>
    <ligand>
        <name>ATP</name>
        <dbReference type="ChEBI" id="CHEBI:30616"/>
    </ligand>
</feature>
<dbReference type="GeneID" id="85305258"/>
<name>A0AAJ0FEM9_9PEZI</name>
<dbReference type="EMBL" id="MU839014">
    <property type="protein sequence ID" value="KAK1765746.1"/>
    <property type="molecule type" value="Genomic_DNA"/>
</dbReference>
<dbReference type="PROSITE" id="PS00107">
    <property type="entry name" value="PROTEIN_KINASE_ATP"/>
    <property type="match status" value="1"/>
</dbReference>
<feature type="compositionally biased region" description="Low complexity" evidence="7">
    <location>
        <begin position="100"/>
        <end position="120"/>
    </location>
</feature>
<evidence type="ECO:0000256" key="6">
    <source>
        <dbReference type="PROSITE-ProRule" id="PRU10141"/>
    </source>
</evidence>
<dbReference type="GO" id="GO:0004672">
    <property type="term" value="F:protein kinase activity"/>
    <property type="evidence" value="ECO:0007669"/>
    <property type="project" value="InterPro"/>
</dbReference>
<dbReference type="Pfam" id="PF00069">
    <property type="entry name" value="Pkinase"/>
    <property type="match status" value="1"/>
</dbReference>
<dbReference type="AlphaFoldDB" id="A0AAJ0FEM9"/>
<dbReference type="Gene3D" id="1.10.510.10">
    <property type="entry name" value="Transferase(Phosphotransferase) domain 1"/>
    <property type="match status" value="1"/>
</dbReference>
<dbReference type="GO" id="GO:0000165">
    <property type="term" value="P:MAPK cascade"/>
    <property type="evidence" value="ECO:0007669"/>
    <property type="project" value="UniProtKB-ARBA"/>
</dbReference>
<accession>A0AAJ0FEM9</accession>
<evidence type="ECO:0000256" key="1">
    <source>
        <dbReference type="ARBA" id="ARBA00022679"/>
    </source>
</evidence>
<feature type="compositionally biased region" description="Low complexity" evidence="7">
    <location>
        <begin position="32"/>
        <end position="51"/>
    </location>
</feature>
<keyword evidence="10" id="KW-1185">Reference proteome</keyword>
<feature type="compositionally biased region" description="Polar residues" evidence="7">
    <location>
        <begin position="1"/>
        <end position="10"/>
    </location>
</feature>
<evidence type="ECO:0000256" key="4">
    <source>
        <dbReference type="ARBA" id="ARBA00022840"/>
    </source>
</evidence>
<dbReference type="PANTHER" id="PTHR47448:SF5">
    <property type="entry name" value="MITOGEN-ACTIVATED PROTEIN KINASE KINAE MKK2"/>
    <property type="match status" value="1"/>
</dbReference>
<dbReference type="Gene3D" id="3.30.200.20">
    <property type="entry name" value="Phosphorylase Kinase, domain 1"/>
    <property type="match status" value="1"/>
</dbReference>
<dbReference type="SUPFAM" id="SSF56112">
    <property type="entry name" value="Protein kinase-like (PK-like)"/>
    <property type="match status" value="1"/>
</dbReference>
<reference evidence="9" key="1">
    <citation type="submission" date="2023-06" db="EMBL/GenBank/DDBJ databases">
        <title>Genome-scale phylogeny and comparative genomics of the fungal order Sordariales.</title>
        <authorList>
            <consortium name="Lawrence Berkeley National Laboratory"/>
            <person name="Hensen N."/>
            <person name="Bonometti L."/>
            <person name="Westerberg I."/>
            <person name="Brannstrom I.O."/>
            <person name="Guillou S."/>
            <person name="Cros-Aarteil S."/>
            <person name="Calhoun S."/>
            <person name="Haridas S."/>
            <person name="Kuo A."/>
            <person name="Mondo S."/>
            <person name="Pangilinan J."/>
            <person name="Riley R."/>
            <person name="Labutti K."/>
            <person name="Andreopoulos B."/>
            <person name="Lipzen A."/>
            <person name="Chen C."/>
            <person name="Yanf M."/>
            <person name="Daum C."/>
            <person name="Ng V."/>
            <person name="Clum A."/>
            <person name="Steindorff A."/>
            <person name="Ohm R."/>
            <person name="Martin F."/>
            <person name="Silar P."/>
            <person name="Natvig D."/>
            <person name="Lalanne C."/>
            <person name="Gautier V."/>
            <person name="Ament-Velasquez S.L."/>
            <person name="Kruys A."/>
            <person name="Hutchinson M.I."/>
            <person name="Powell A.J."/>
            <person name="Barry K."/>
            <person name="Miller A.N."/>
            <person name="Grigoriev I.V."/>
            <person name="Debuchy R."/>
            <person name="Gladieux P."/>
            <person name="Thoren M.H."/>
            <person name="Johannesson H."/>
        </authorList>
    </citation>
    <scope>NUCLEOTIDE SEQUENCE</scope>
    <source>
        <strain evidence="9">8032-3</strain>
    </source>
</reference>
<evidence type="ECO:0000256" key="3">
    <source>
        <dbReference type="ARBA" id="ARBA00022777"/>
    </source>
</evidence>
<dbReference type="FunFam" id="3.30.200.20:FF:000294">
    <property type="entry name" value="Map kinase kinase"/>
    <property type="match status" value="1"/>
</dbReference>
<dbReference type="SMART" id="SM00220">
    <property type="entry name" value="S_TKc"/>
    <property type="match status" value="1"/>
</dbReference>